<dbReference type="EMBL" id="QZKU01000071">
    <property type="protein sequence ID" value="RJP20994.1"/>
    <property type="molecule type" value="Genomic_DNA"/>
</dbReference>
<evidence type="ECO:0000259" key="4">
    <source>
        <dbReference type="Pfam" id="PF07732"/>
    </source>
</evidence>
<dbReference type="Pfam" id="PF07732">
    <property type="entry name" value="Cu-oxidase_3"/>
    <property type="match status" value="1"/>
</dbReference>
<dbReference type="AlphaFoldDB" id="A0A3A4NZ10"/>
<accession>A0A3A4NZ10</accession>
<keyword evidence="3" id="KW-0186">Copper</keyword>
<dbReference type="InterPro" id="IPR045087">
    <property type="entry name" value="Cu-oxidase_fam"/>
</dbReference>
<sequence length="444" mass="48514">MRRRKSMNTVCIRRYGPALLFGVALLLSIVSPGWAEIPGVNGPILNCTAKADYITLGDGLTLQIWGFAPGNGRAQYPGPTVFVNQGETVIVNLTNDLAEPVSMIFPGQANVVATEVTPPTAAGLVTLEALPGGTVSYTFEVTEPGTYCYQSGTNMDKQIPMGLFGALIVRPSVAPFNDGKHAYNHEDSAFDREFLFLLSEMDIVHQEMVEFGEPIDTTTFFPVYWFINGRNAPDTMYPAGVPWLPTQPYNCMPMIMPGEKMLMRVIGIGRDLHPFHYHGNHARIIAKDGRLLSSVPGAGADLSHDLFTIQSTPGNTFDAIFQWTGRGLGWDIYGTGPGYEHDCMDMDGDGYDDMTYEYCADHGKSFPVILPAQLELTFGGMWSGSPFLGDSGSLPPGQGGLNPMAAFTFMWHSHTEKEMVNNDIFPGGMMTMMMVMPHGSMAME</sequence>
<dbReference type="GO" id="GO:0016491">
    <property type="term" value="F:oxidoreductase activity"/>
    <property type="evidence" value="ECO:0007669"/>
    <property type="project" value="UniProtKB-KW"/>
</dbReference>
<proteinExistence type="predicted"/>
<evidence type="ECO:0000256" key="3">
    <source>
        <dbReference type="ARBA" id="ARBA00023008"/>
    </source>
</evidence>
<name>A0A3A4NZ10_ABYX5</name>
<keyword evidence="2" id="KW-0560">Oxidoreductase</keyword>
<comment type="caution">
    <text evidence="5">The sequence shown here is derived from an EMBL/GenBank/DDBJ whole genome shotgun (WGS) entry which is preliminary data.</text>
</comment>
<dbReference type="Proteomes" id="UP000265882">
    <property type="component" value="Unassembled WGS sequence"/>
</dbReference>
<evidence type="ECO:0000256" key="1">
    <source>
        <dbReference type="ARBA" id="ARBA00022723"/>
    </source>
</evidence>
<dbReference type="InterPro" id="IPR011707">
    <property type="entry name" value="Cu-oxidase-like_N"/>
</dbReference>
<keyword evidence="1" id="KW-0479">Metal-binding</keyword>
<dbReference type="PANTHER" id="PTHR11709:SF394">
    <property type="entry name" value="FI03373P-RELATED"/>
    <property type="match status" value="1"/>
</dbReference>
<feature type="domain" description="Plastocyanin-like" evidence="4">
    <location>
        <begin position="75"/>
        <end position="171"/>
    </location>
</feature>
<evidence type="ECO:0000256" key="2">
    <source>
        <dbReference type="ARBA" id="ARBA00023002"/>
    </source>
</evidence>
<reference evidence="5 6" key="1">
    <citation type="journal article" date="2017" name="ISME J.">
        <title>Energy and carbon metabolisms in a deep terrestrial subsurface fluid microbial community.</title>
        <authorList>
            <person name="Momper L."/>
            <person name="Jungbluth S.P."/>
            <person name="Lee M.D."/>
            <person name="Amend J.P."/>
        </authorList>
    </citation>
    <scope>NUCLEOTIDE SEQUENCE [LARGE SCALE GENOMIC DNA]</scope>
    <source>
        <strain evidence="5">SURF_5</strain>
    </source>
</reference>
<dbReference type="SUPFAM" id="SSF49503">
    <property type="entry name" value="Cupredoxins"/>
    <property type="match status" value="2"/>
</dbReference>
<dbReference type="Gene3D" id="2.60.40.420">
    <property type="entry name" value="Cupredoxins - blue copper proteins"/>
    <property type="match status" value="1"/>
</dbReference>
<protein>
    <submittedName>
        <fullName evidence="5">Copper oxidase</fullName>
    </submittedName>
</protein>
<evidence type="ECO:0000313" key="6">
    <source>
        <dbReference type="Proteomes" id="UP000265882"/>
    </source>
</evidence>
<dbReference type="InterPro" id="IPR008972">
    <property type="entry name" value="Cupredoxin"/>
</dbReference>
<dbReference type="PANTHER" id="PTHR11709">
    <property type="entry name" value="MULTI-COPPER OXIDASE"/>
    <property type="match status" value="1"/>
</dbReference>
<evidence type="ECO:0000313" key="5">
    <source>
        <dbReference type="EMBL" id="RJP20994.1"/>
    </source>
</evidence>
<organism evidence="5 6">
    <name type="scientific">Abyssobacteria bacterium (strain SURF_5)</name>
    <dbReference type="NCBI Taxonomy" id="2093360"/>
    <lineage>
        <taxon>Bacteria</taxon>
        <taxon>Pseudomonadati</taxon>
        <taxon>Candidatus Hydrogenedentota</taxon>
        <taxon>Candidatus Abyssobacteria</taxon>
    </lineage>
</organism>
<dbReference type="GO" id="GO:0005507">
    <property type="term" value="F:copper ion binding"/>
    <property type="evidence" value="ECO:0007669"/>
    <property type="project" value="InterPro"/>
</dbReference>
<gene>
    <name evidence="5" type="ORF">C4520_10610</name>
</gene>